<dbReference type="PROSITE" id="PS01045">
    <property type="entry name" value="SQUALEN_PHYTOEN_SYN_2"/>
    <property type="match status" value="1"/>
</dbReference>
<protein>
    <submittedName>
        <fullName evidence="3">Phytoene/squalene synthase family protein</fullName>
    </submittedName>
</protein>
<accession>A0ABS7IXB5</accession>
<dbReference type="SFLD" id="SFLDS00005">
    <property type="entry name" value="Isoprenoid_Synthase_Type_I"/>
    <property type="match status" value="1"/>
</dbReference>
<evidence type="ECO:0000313" key="4">
    <source>
        <dbReference type="Proteomes" id="UP000783253"/>
    </source>
</evidence>
<dbReference type="SFLD" id="SFLDG01018">
    <property type="entry name" value="Squalene/Phytoene_Synthase_Lik"/>
    <property type="match status" value="1"/>
</dbReference>
<feature type="region of interest" description="Disordered" evidence="2">
    <location>
        <begin position="1"/>
        <end position="24"/>
    </location>
</feature>
<organism evidence="3 4">
    <name type="scientific">Qipengyuania polymorpha</name>
    <dbReference type="NCBI Taxonomy" id="2867234"/>
    <lineage>
        <taxon>Bacteria</taxon>
        <taxon>Pseudomonadati</taxon>
        <taxon>Pseudomonadota</taxon>
        <taxon>Alphaproteobacteria</taxon>
        <taxon>Sphingomonadales</taxon>
        <taxon>Erythrobacteraceae</taxon>
        <taxon>Qipengyuania</taxon>
    </lineage>
</organism>
<proteinExistence type="predicted"/>
<keyword evidence="1" id="KW-0808">Transferase</keyword>
<dbReference type="Pfam" id="PF00494">
    <property type="entry name" value="SQS_PSY"/>
    <property type="match status" value="1"/>
</dbReference>
<dbReference type="InterPro" id="IPR044843">
    <property type="entry name" value="Trans_IPPS_bact-type"/>
</dbReference>
<name>A0ABS7IXB5_9SPHN</name>
<dbReference type="EMBL" id="JAIGNK010000002">
    <property type="protein sequence ID" value="MBX7458191.1"/>
    <property type="molecule type" value="Genomic_DNA"/>
</dbReference>
<dbReference type="InterPro" id="IPR002060">
    <property type="entry name" value="Squ/phyt_synthse"/>
</dbReference>
<evidence type="ECO:0000256" key="1">
    <source>
        <dbReference type="ARBA" id="ARBA00022679"/>
    </source>
</evidence>
<dbReference type="InterPro" id="IPR033904">
    <property type="entry name" value="Trans_IPPS_HH"/>
</dbReference>
<dbReference type="Gene3D" id="1.10.600.10">
    <property type="entry name" value="Farnesyl Diphosphate Synthase"/>
    <property type="match status" value="1"/>
</dbReference>
<sequence length="340" mass="37528">MSDKPRPLTTQNLRPTPSRAGGGRDRAFLVDKALESIEVGSHSFSAASKLFDKATRERSWLLYAWCRRCDDIADNQDKGGPLGNQGTPKEAEDRIQAIRVLTRRALDGQPTADFAFDALGMVASECGLTYEMANDVIGGFAMDATGFAPKNENDMLRYSYHVAGAVGIMMAKIMGVHDDDGETLDRANDLGLAFQIANISRDVVEDAAAGRVYIPATWLEEAGLTPGEHANPENRFILAGVMPRMIALMQKHEDAARLGAKRLPFRSRWAVLAAANIYGAIGRKVLTRGQKAWDTRTRVNDAEKMWHVATAFFQAVWNRPSGPQEPIIWSRHDFRPVAGW</sequence>
<evidence type="ECO:0000256" key="2">
    <source>
        <dbReference type="SAM" id="MobiDB-lite"/>
    </source>
</evidence>
<dbReference type="PROSITE" id="PS01044">
    <property type="entry name" value="SQUALEN_PHYTOEN_SYN_1"/>
    <property type="match status" value="1"/>
</dbReference>
<reference evidence="3 4" key="1">
    <citation type="submission" date="2021-08" db="EMBL/GenBank/DDBJ databases">
        <title>Comparative Genomics Analysis of the Genus Qipengyuania Reveals Extensive Genetic Diversity and Metabolic Versatility, Including the Description of Fifteen Novel Species.</title>
        <authorList>
            <person name="Liu Y."/>
        </authorList>
    </citation>
    <scope>NUCLEOTIDE SEQUENCE [LARGE SCALE GENOMIC DNA]</scope>
    <source>
        <strain evidence="3 4">1NDH17</strain>
    </source>
</reference>
<keyword evidence="4" id="KW-1185">Reference proteome</keyword>
<dbReference type="CDD" id="cd00683">
    <property type="entry name" value="Trans_IPPS_HH"/>
    <property type="match status" value="1"/>
</dbReference>
<dbReference type="PANTHER" id="PTHR31480">
    <property type="entry name" value="BIFUNCTIONAL LYCOPENE CYCLASE/PHYTOENE SYNTHASE"/>
    <property type="match status" value="1"/>
</dbReference>
<dbReference type="SUPFAM" id="SSF48576">
    <property type="entry name" value="Terpenoid synthases"/>
    <property type="match status" value="1"/>
</dbReference>
<evidence type="ECO:0000313" key="3">
    <source>
        <dbReference type="EMBL" id="MBX7458191.1"/>
    </source>
</evidence>
<comment type="caution">
    <text evidence="3">The sequence shown here is derived from an EMBL/GenBank/DDBJ whole genome shotgun (WGS) entry which is preliminary data.</text>
</comment>
<dbReference type="InterPro" id="IPR008949">
    <property type="entry name" value="Isoprenoid_synthase_dom_sf"/>
</dbReference>
<gene>
    <name evidence="3" type="ORF">K3152_08025</name>
</gene>
<dbReference type="InterPro" id="IPR019845">
    <property type="entry name" value="Squalene/phytoene_synthase_CS"/>
</dbReference>
<dbReference type="Proteomes" id="UP000783253">
    <property type="component" value="Unassembled WGS sequence"/>
</dbReference>
<dbReference type="SFLD" id="SFLDG01212">
    <property type="entry name" value="Phytoene_synthase_like"/>
    <property type="match status" value="1"/>
</dbReference>